<protein>
    <submittedName>
        <fullName evidence="3">Signal peptide-containing protein</fullName>
    </submittedName>
</protein>
<evidence type="ECO:0000313" key="4">
    <source>
        <dbReference type="Proteomes" id="UP000016534"/>
    </source>
</evidence>
<reference evidence="3" key="1">
    <citation type="journal article" date="2012" name="J. Bacteriol.">
        <title>Genome sequences of type strains of seven species of the marine bacterium Pseudoalteromonas.</title>
        <authorList>
            <person name="Xie B.B."/>
            <person name="Shu Y.L."/>
            <person name="Qin Q.L."/>
            <person name="Rong J.C."/>
            <person name="Zhang X.Y."/>
            <person name="Chen X.L."/>
            <person name="Shi M."/>
            <person name="He H.L."/>
            <person name="Zhou B.C."/>
            <person name="Zhang Y.Z."/>
        </authorList>
    </citation>
    <scope>NUCLEOTIDE SEQUENCE [LARGE SCALE GENOMIC DNA]</scope>
    <source>
        <strain evidence="3">NCIMB 2128</strain>
    </source>
</reference>
<dbReference type="Proteomes" id="UP000016534">
    <property type="component" value="Unassembled WGS sequence"/>
</dbReference>
<feature type="compositionally biased region" description="Pro residues" evidence="1">
    <location>
        <begin position="151"/>
        <end position="165"/>
    </location>
</feature>
<feature type="region of interest" description="Disordered" evidence="1">
    <location>
        <begin position="140"/>
        <end position="181"/>
    </location>
</feature>
<sequence>MKKLLLAGLVASATALTALPTYAQTDNAAVVQEVGINSIIDILNNVTADTSPEQLREDLVEAIKRICKNKEEVKLDEKLLNGACGAADIDAMVAAVVANFGADNPLISDFLAALTAAGLDSDAITLAAITAGVDATTASEATAAGPGTDQPAPPVVSLPTLPTPPGSGGTGGDNGISEVGN</sequence>
<keyword evidence="2" id="KW-0732">Signal</keyword>
<accession>A0ABN0NKT8</accession>
<keyword evidence="4" id="KW-1185">Reference proteome</keyword>
<name>A0ABN0NKT8_9GAMM</name>
<gene>
    <name evidence="3" type="ORF">PUND_03265</name>
</gene>
<dbReference type="EMBL" id="AHCF02000008">
    <property type="protein sequence ID" value="ERG62080.1"/>
    <property type="molecule type" value="Genomic_DNA"/>
</dbReference>
<feature type="chain" id="PRO_5046649150" evidence="2">
    <location>
        <begin position="24"/>
        <end position="181"/>
    </location>
</feature>
<reference evidence="3" key="2">
    <citation type="submission" date="2013-04" db="EMBL/GenBank/DDBJ databases">
        <title>Genome sequence of Pseudoalteromonas undina.</title>
        <authorList>
            <person name="Xie B.-B."/>
            <person name="Rong J.-C."/>
            <person name="Qin Q.-L."/>
            <person name="Shu Y.-L."/>
            <person name="Zhang Y.-Z."/>
        </authorList>
    </citation>
    <scope>NUCLEOTIDE SEQUENCE</scope>
    <source>
        <strain evidence="3">NCIMB 2128</strain>
    </source>
</reference>
<organism evidence="3 4">
    <name type="scientific">Pseudoalteromonas undina</name>
    <dbReference type="NCBI Taxonomy" id="43660"/>
    <lineage>
        <taxon>Bacteria</taxon>
        <taxon>Pseudomonadati</taxon>
        <taxon>Pseudomonadota</taxon>
        <taxon>Gammaproteobacteria</taxon>
        <taxon>Alteromonadales</taxon>
        <taxon>Pseudoalteromonadaceae</taxon>
        <taxon>Pseudoalteromonas</taxon>
    </lineage>
</organism>
<comment type="caution">
    <text evidence="3">The sequence shown here is derived from an EMBL/GenBank/DDBJ whole genome shotgun (WGS) entry which is preliminary data.</text>
</comment>
<evidence type="ECO:0000256" key="1">
    <source>
        <dbReference type="SAM" id="MobiDB-lite"/>
    </source>
</evidence>
<evidence type="ECO:0000256" key="2">
    <source>
        <dbReference type="SAM" id="SignalP"/>
    </source>
</evidence>
<evidence type="ECO:0000313" key="3">
    <source>
        <dbReference type="EMBL" id="ERG62080.1"/>
    </source>
</evidence>
<proteinExistence type="predicted"/>
<feature type="signal peptide" evidence="2">
    <location>
        <begin position="1"/>
        <end position="23"/>
    </location>
</feature>